<dbReference type="PANTHER" id="PTHR33481">
    <property type="entry name" value="REVERSE TRANSCRIPTASE"/>
    <property type="match status" value="1"/>
</dbReference>
<name>B8MF03_TALSN</name>
<dbReference type="Proteomes" id="UP000001745">
    <property type="component" value="Unassembled WGS sequence"/>
</dbReference>
<reference evidence="2" key="1">
    <citation type="journal article" date="2015" name="Genome Announc.">
        <title>Genome sequence of the AIDS-associated pathogen Penicillium marneffei (ATCC18224) and its near taxonomic relative Talaromyces stipitatus (ATCC10500).</title>
        <authorList>
            <person name="Nierman W.C."/>
            <person name="Fedorova-Abrams N.D."/>
            <person name="Andrianopoulos A."/>
        </authorList>
    </citation>
    <scope>NUCLEOTIDE SEQUENCE [LARGE SCALE GENOMIC DNA]</scope>
    <source>
        <strain evidence="2">ATCC 10500 / CBS 375.48 / QM 6759 / NRRL 1006</strain>
    </source>
</reference>
<dbReference type="Gene3D" id="3.30.420.10">
    <property type="entry name" value="Ribonuclease H-like superfamily/Ribonuclease H"/>
    <property type="match status" value="1"/>
</dbReference>
<dbReference type="RefSeq" id="XP_002483006.1">
    <property type="nucleotide sequence ID" value="XM_002482961.1"/>
</dbReference>
<proteinExistence type="predicted"/>
<dbReference type="STRING" id="441959.B8MF03"/>
<evidence type="ECO:0000313" key="1">
    <source>
        <dbReference type="EMBL" id="EED15772.1"/>
    </source>
</evidence>
<evidence type="ECO:0000313" key="2">
    <source>
        <dbReference type="Proteomes" id="UP000001745"/>
    </source>
</evidence>
<dbReference type="eggNOG" id="ENOG502RUBM">
    <property type="taxonomic scope" value="Eukaryota"/>
</dbReference>
<dbReference type="SUPFAM" id="SSF53098">
    <property type="entry name" value="Ribonuclease H-like"/>
    <property type="match status" value="1"/>
</dbReference>
<sequence>MAQNGLLSLENVSSSLIEKMEKTIRDTSIQLGNHLRKLGYPHPTEEPNTPIHVSPSTAPEEAHLLRHKLNQDTLTLSRLASGLTEYIAHISLHVRFGYADDTAFLAISPSLATNCQALSDSLQEALDWDAAEGITFAPDKYELLRFSRHRTDQDPNSTPSVIAGSITISENTECPYLRWLGTLFDKKLTFKWHVGETASKALTETLFEELNPIYYSRLHRAVSSIKHTTVPKPSGQAVSAPGLPRLLAGARAVPPTFRTTPVSVLHRESGFFTPEIELDQIALLAAVRLRRLDPYHPLRKRAEQVSRNGRPISRFARRVLALPNSEQVNPLQYAPWYPWAPMGRTKEKAAADFLDFRHIIPGSDIIFLCSSLSFGPGKEVFDAEAEAALAGAQAAIALSTARFATNLWICLDNLEVATRLLSPSTGSSQGVFESFCTLAAAWPLRERLPHTKSGSIRIRWVPGHAKIPENGAADLAAKEGAASIPPSPHRSSYASLNRYAKAGALSTAQNIMAERSTTDVPRSWNLYISKAPR</sequence>
<dbReference type="CDD" id="cd09276">
    <property type="entry name" value="Rnase_HI_RT_non_LTR"/>
    <property type="match status" value="1"/>
</dbReference>
<protein>
    <submittedName>
        <fullName evidence="1">Uncharacterized protein</fullName>
    </submittedName>
</protein>
<accession>B8MF03</accession>
<dbReference type="InParanoid" id="B8MF03"/>
<dbReference type="OrthoDB" id="4357294at2759"/>
<dbReference type="InterPro" id="IPR036397">
    <property type="entry name" value="RNaseH_sf"/>
</dbReference>
<dbReference type="GeneID" id="8100758"/>
<dbReference type="AlphaFoldDB" id="B8MF03"/>
<dbReference type="HOGENOM" id="CLU_511088_0_0_1"/>
<keyword evidence="2" id="KW-1185">Reference proteome</keyword>
<dbReference type="PhylomeDB" id="B8MF03"/>
<dbReference type="EMBL" id="EQ962656">
    <property type="protein sequence ID" value="EED15772.1"/>
    <property type="molecule type" value="Genomic_DNA"/>
</dbReference>
<gene>
    <name evidence="1" type="ORF">TSTA_008970</name>
</gene>
<organism evidence="1 2">
    <name type="scientific">Talaromyces stipitatus (strain ATCC 10500 / CBS 375.48 / QM 6759 / NRRL 1006)</name>
    <name type="common">Penicillium stipitatum</name>
    <dbReference type="NCBI Taxonomy" id="441959"/>
    <lineage>
        <taxon>Eukaryota</taxon>
        <taxon>Fungi</taxon>
        <taxon>Dikarya</taxon>
        <taxon>Ascomycota</taxon>
        <taxon>Pezizomycotina</taxon>
        <taxon>Eurotiomycetes</taxon>
        <taxon>Eurotiomycetidae</taxon>
        <taxon>Eurotiales</taxon>
        <taxon>Trichocomaceae</taxon>
        <taxon>Talaromyces</taxon>
        <taxon>Talaromyces sect. Talaromyces</taxon>
    </lineage>
</organism>
<dbReference type="GO" id="GO:0003676">
    <property type="term" value="F:nucleic acid binding"/>
    <property type="evidence" value="ECO:0007669"/>
    <property type="project" value="InterPro"/>
</dbReference>
<dbReference type="VEuPathDB" id="FungiDB:TSTA_008970"/>
<dbReference type="PANTHER" id="PTHR33481:SF1">
    <property type="entry name" value="ENDONUCLEASE_EXONUCLEASE_PHOSPHATASE DOMAIN-CONTAINING PROTEIN-RELATED"/>
    <property type="match status" value="1"/>
</dbReference>
<dbReference type="InterPro" id="IPR012337">
    <property type="entry name" value="RNaseH-like_sf"/>
</dbReference>